<dbReference type="Proteomes" id="UP000735302">
    <property type="component" value="Unassembled WGS sequence"/>
</dbReference>
<keyword evidence="3" id="KW-1185">Reference proteome</keyword>
<evidence type="ECO:0000313" key="3">
    <source>
        <dbReference type="Proteomes" id="UP000735302"/>
    </source>
</evidence>
<accession>A0AAV3YP11</accession>
<evidence type="ECO:0000313" key="2">
    <source>
        <dbReference type="EMBL" id="GFN83871.1"/>
    </source>
</evidence>
<evidence type="ECO:0000256" key="1">
    <source>
        <dbReference type="SAM" id="MobiDB-lite"/>
    </source>
</evidence>
<feature type="compositionally biased region" description="Polar residues" evidence="1">
    <location>
        <begin position="40"/>
        <end position="49"/>
    </location>
</feature>
<gene>
    <name evidence="2" type="ORF">PoB_001037700</name>
</gene>
<dbReference type="AlphaFoldDB" id="A0AAV3YP11"/>
<name>A0AAV3YP11_9GAST</name>
<feature type="region of interest" description="Disordered" evidence="1">
    <location>
        <begin position="24"/>
        <end position="49"/>
    </location>
</feature>
<comment type="caution">
    <text evidence="2">The sequence shown here is derived from an EMBL/GenBank/DDBJ whole genome shotgun (WGS) entry which is preliminary data.</text>
</comment>
<reference evidence="2 3" key="1">
    <citation type="journal article" date="2021" name="Elife">
        <title>Chloroplast acquisition without the gene transfer in kleptoplastic sea slugs, Plakobranchus ocellatus.</title>
        <authorList>
            <person name="Maeda T."/>
            <person name="Takahashi S."/>
            <person name="Yoshida T."/>
            <person name="Shimamura S."/>
            <person name="Takaki Y."/>
            <person name="Nagai Y."/>
            <person name="Toyoda A."/>
            <person name="Suzuki Y."/>
            <person name="Arimoto A."/>
            <person name="Ishii H."/>
            <person name="Satoh N."/>
            <person name="Nishiyama T."/>
            <person name="Hasebe M."/>
            <person name="Maruyama T."/>
            <person name="Minagawa J."/>
            <person name="Obokata J."/>
            <person name="Shigenobu S."/>
        </authorList>
    </citation>
    <scope>NUCLEOTIDE SEQUENCE [LARGE SCALE GENOMIC DNA]</scope>
</reference>
<proteinExistence type="predicted"/>
<organism evidence="2 3">
    <name type="scientific">Plakobranchus ocellatus</name>
    <dbReference type="NCBI Taxonomy" id="259542"/>
    <lineage>
        <taxon>Eukaryota</taxon>
        <taxon>Metazoa</taxon>
        <taxon>Spiralia</taxon>
        <taxon>Lophotrochozoa</taxon>
        <taxon>Mollusca</taxon>
        <taxon>Gastropoda</taxon>
        <taxon>Heterobranchia</taxon>
        <taxon>Euthyneura</taxon>
        <taxon>Panpulmonata</taxon>
        <taxon>Sacoglossa</taxon>
        <taxon>Placobranchoidea</taxon>
        <taxon>Plakobranchidae</taxon>
        <taxon>Plakobranchus</taxon>
    </lineage>
</organism>
<protein>
    <submittedName>
        <fullName evidence="2">Uncharacterized protein</fullName>
    </submittedName>
</protein>
<sequence length="188" mass="20499">MQDLSHIAQDCTYSSPSAKKEVAEIIATAPRGGPREDSKASTGPAQEVTDNLQSEIKGWNASAGQRQSCTGCDELHRVGKSREDEEFRMSILRGEIGGREIDMMREIGCEAFVVHRTLVEESQLTGENCLMIRIDNTALLAEKVVVNLRTSYLSDEIKALCIPDAVCDVIVGNVEGARGPEDPDMSVM</sequence>
<dbReference type="EMBL" id="BLXT01001244">
    <property type="protein sequence ID" value="GFN83871.1"/>
    <property type="molecule type" value="Genomic_DNA"/>
</dbReference>